<feature type="transmembrane region" description="Helical" evidence="9">
    <location>
        <begin position="108"/>
        <end position="129"/>
    </location>
</feature>
<keyword evidence="4 9" id="KW-1003">Cell membrane</keyword>
<evidence type="ECO:0000256" key="1">
    <source>
        <dbReference type="ARBA" id="ARBA00004429"/>
    </source>
</evidence>
<keyword evidence="5" id="KW-0997">Cell inner membrane</keyword>
<feature type="transmembrane region" description="Helical" evidence="9">
    <location>
        <begin position="55"/>
        <end position="75"/>
    </location>
</feature>
<evidence type="ECO:0000256" key="3">
    <source>
        <dbReference type="ARBA" id="ARBA00022448"/>
    </source>
</evidence>
<comment type="caution">
    <text evidence="11">The sequence shown here is derived from an EMBL/GenBank/DDBJ whole genome shotgun (WGS) entry which is preliminary data.</text>
</comment>
<feature type="transmembrane region" description="Helical" evidence="9">
    <location>
        <begin position="141"/>
        <end position="163"/>
    </location>
</feature>
<dbReference type="InterPro" id="IPR047817">
    <property type="entry name" value="ABC2_TM_bact-type"/>
</dbReference>
<evidence type="ECO:0000259" key="10">
    <source>
        <dbReference type="PROSITE" id="PS51012"/>
    </source>
</evidence>
<dbReference type="PRINTS" id="PR00164">
    <property type="entry name" value="ABC2TRNSPORT"/>
</dbReference>
<dbReference type="Proteomes" id="UP000823786">
    <property type="component" value="Unassembled WGS sequence"/>
</dbReference>
<protein>
    <recommendedName>
        <fullName evidence="9">Transport permease protein</fullName>
    </recommendedName>
</protein>
<keyword evidence="6 9" id="KW-0812">Transmembrane</keyword>
<organism evidence="11 12">
    <name type="scientific">Rhizobium herbae</name>
    <dbReference type="NCBI Taxonomy" id="508661"/>
    <lineage>
        <taxon>Bacteria</taxon>
        <taxon>Pseudomonadati</taxon>
        <taxon>Pseudomonadota</taxon>
        <taxon>Alphaproteobacteria</taxon>
        <taxon>Hyphomicrobiales</taxon>
        <taxon>Rhizobiaceae</taxon>
        <taxon>Rhizobium/Agrobacterium group</taxon>
        <taxon>Rhizobium</taxon>
    </lineage>
</organism>
<dbReference type="PANTHER" id="PTHR30413:SF8">
    <property type="entry name" value="TRANSPORT PERMEASE PROTEIN"/>
    <property type="match status" value="1"/>
</dbReference>
<dbReference type="PANTHER" id="PTHR30413">
    <property type="entry name" value="INNER MEMBRANE TRANSPORT PERMEASE"/>
    <property type="match status" value="1"/>
</dbReference>
<reference evidence="11 12" key="1">
    <citation type="submission" date="2021-03" db="EMBL/GenBank/DDBJ databases">
        <title>Genomic Encyclopedia of Type Strains, Phase IV (KMG-IV): sequencing the most valuable type-strain genomes for metagenomic binning, comparative biology and taxonomic classification.</title>
        <authorList>
            <person name="Goeker M."/>
        </authorList>
    </citation>
    <scope>NUCLEOTIDE SEQUENCE [LARGE SCALE GENOMIC DNA]</scope>
    <source>
        <strain evidence="11 12">DSM 26427</strain>
    </source>
</reference>
<keyword evidence="8 9" id="KW-0472">Membrane</keyword>
<evidence type="ECO:0000256" key="5">
    <source>
        <dbReference type="ARBA" id="ARBA00022519"/>
    </source>
</evidence>
<dbReference type="InterPro" id="IPR000412">
    <property type="entry name" value="ABC_2_transport"/>
</dbReference>
<gene>
    <name evidence="11" type="ORF">J2Z75_001754</name>
</gene>
<evidence type="ECO:0000256" key="2">
    <source>
        <dbReference type="ARBA" id="ARBA00007783"/>
    </source>
</evidence>
<feature type="transmembrane region" description="Helical" evidence="9">
    <location>
        <begin position="230"/>
        <end position="253"/>
    </location>
</feature>
<evidence type="ECO:0000313" key="12">
    <source>
        <dbReference type="Proteomes" id="UP000823786"/>
    </source>
</evidence>
<dbReference type="InterPro" id="IPR013525">
    <property type="entry name" value="ABC2_TM"/>
</dbReference>
<feature type="transmembrane region" description="Helical" evidence="9">
    <location>
        <begin position="175"/>
        <end position="193"/>
    </location>
</feature>
<evidence type="ECO:0000256" key="9">
    <source>
        <dbReference type="RuleBase" id="RU361157"/>
    </source>
</evidence>
<evidence type="ECO:0000313" key="11">
    <source>
        <dbReference type="EMBL" id="MBP1858258.1"/>
    </source>
</evidence>
<sequence>MGHVYTHARVVAALLIREIAARFGSKPGGYVWALLDPAAHVLLLTIAFQAIARAPALGVSFPLFFATGYVAFQFYQAMTSYLNGAVRANKSLLNYPSVAPIDTVVARYFLQFGTTAMVAVVILGVIVVWMRVPPELSWPPILEAAFVGSVLGLGVGLINNVMFVKYPLYEKVFNIVNRPLMLISGIFFLPDAIPHPYREIILLNPLTHLIMRFRTGFYDEYRAIGLDMSYAHMFAFLTLFFGMLLFSASSTLLRNE</sequence>
<keyword evidence="7 9" id="KW-1133">Transmembrane helix</keyword>
<evidence type="ECO:0000256" key="7">
    <source>
        <dbReference type="ARBA" id="ARBA00022989"/>
    </source>
</evidence>
<dbReference type="PROSITE" id="PS51012">
    <property type="entry name" value="ABC_TM2"/>
    <property type="match status" value="1"/>
</dbReference>
<dbReference type="RefSeq" id="WP_209850512.1">
    <property type="nucleotide sequence ID" value="NZ_JAGGJV010000002.1"/>
</dbReference>
<keyword evidence="3 9" id="KW-0813">Transport</keyword>
<feature type="transmembrane region" description="Helical" evidence="9">
    <location>
        <begin position="30"/>
        <end position="48"/>
    </location>
</feature>
<proteinExistence type="inferred from homology"/>
<evidence type="ECO:0000256" key="4">
    <source>
        <dbReference type="ARBA" id="ARBA00022475"/>
    </source>
</evidence>
<accession>A0ABS4EK09</accession>
<keyword evidence="12" id="KW-1185">Reference proteome</keyword>
<evidence type="ECO:0000256" key="8">
    <source>
        <dbReference type="ARBA" id="ARBA00023136"/>
    </source>
</evidence>
<feature type="domain" description="ABC transmembrane type-2" evidence="10">
    <location>
        <begin position="28"/>
        <end position="249"/>
    </location>
</feature>
<comment type="subcellular location">
    <subcellularLocation>
        <location evidence="1 9">Cell inner membrane</location>
        <topology evidence="1 9">Multi-pass membrane protein</topology>
    </subcellularLocation>
</comment>
<dbReference type="Pfam" id="PF01061">
    <property type="entry name" value="ABC2_membrane"/>
    <property type="match status" value="1"/>
</dbReference>
<name>A0ABS4EK09_9HYPH</name>
<dbReference type="EMBL" id="JAGGJV010000002">
    <property type="protein sequence ID" value="MBP1858258.1"/>
    <property type="molecule type" value="Genomic_DNA"/>
</dbReference>
<comment type="similarity">
    <text evidence="2 9">Belongs to the ABC-2 integral membrane protein family.</text>
</comment>
<evidence type="ECO:0000256" key="6">
    <source>
        <dbReference type="ARBA" id="ARBA00022692"/>
    </source>
</evidence>